<reference evidence="2" key="1">
    <citation type="submission" date="2020-03" db="EMBL/GenBank/DDBJ databases">
        <title>Draft Genome Sequence of Cylindrodendrum hubeiense.</title>
        <authorList>
            <person name="Buettner E."/>
            <person name="Kellner H."/>
        </authorList>
    </citation>
    <scope>NUCLEOTIDE SEQUENCE</scope>
    <source>
        <strain evidence="2">IHI 201604</strain>
    </source>
</reference>
<evidence type="ECO:0000259" key="1">
    <source>
        <dbReference type="Pfam" id="PF14420"/>
    </source>
</evidence>
<feature type="domain" description="Clr5" evidence="1">
    <location>
        <begin position="2"/>
        <end position="41"/>
    </location>
</feature>
<comment type="caution">
    <text evidence="2">The sequence shown here is derived from an EMBL/GenBank/DDBJ whole genome shotgun (WGS) entry which is preliminary data.</text>
</comment>
<dbReference type="Proteomes" id="UP000722485">
    <property type="component" value="Unassembled WGS sequence"/>
</dbReference>
<dbReference type="Pfam" id="PF14420">
    <property type="entry name" value="Clr5"/>
    <property type="match status" value="1"/>
</dbReference>
<proteinExistence type="predicted"/>
<dbReference type="InterPro" id="IPR025676">
    <property type="entry name" value="Clr5_dom"/>
</dbReference>
<dbReference type="PANTHER" id="PTHR38788:SF3">
    <property type="entry name" value="CLR5 DOMAIN-CONTAINING PROTEIN"/>
    <property type="match status" value="1"/>
</dbReference>
<accession>A0A9P5HLH4</accession>
<dbReference type="AlphaFoldDB" id="A0A9P5HLH4"/>
<protein>
    <recommendedName>
        <fullName evidence="1">Clr5 domain-containing protein</fullName>
    </recommendedName>
</protein>
<sequence length="405" mass="46942">MLYSSEARPLKEVIDIMGRTYNFNATPRMYKHRFRKWGLDKKYKEKEVIQMSLLKQQRDALGKQSIFVIRGKRVDWEQVEKYIHRRPDLETKIKAGMLTLSSSNFDLFCRSPSPEPVLHVSSTLQYTDELLRLLDCYYNAGLNETLSRHGADEASDSAVSIRCYRRLDYARMMILANKMKPGFESLNKSLDDLRSMVKAQDPTLLFYLCDIATAFDNRHKALAFEIFRHAYDILSVAFGDLHPLVRLMGRLVRLPDKDRYGLIAVILKAAVDNFGRLDISGRIVERLHCHYFLLLDYMATEGINAKASFPKMDVASMDAVSVAYLGRFADRLIFSRDFEEAERMAELMLPWLQDPLNAQHSAWIDLQLVYYHLKSFGGFSRGDNAVGEVWARKIEQHVACYFENW</sequence>
<dbReference type="PANTHER" id="PTHR38788">
    <property type="entry name" value="CLR5 DOMAIN-CONTAINING PROTEIN"/>
    <property type="match status" value="1"/>
</dbReference>
<keyword evidence="3" id="KW-1185">Reference proteome</keyword>
<name>A0A9P5HLH4_9HYPO</name>
<organism evidence="2 3">
    <name type="scientific">Cylindrodendrum hubeiense</name>
    <dbReference type="NCBI Taxonomy" id="595255"/>
    <lineage>
        <taxon>Eukaryota</taxon>
        <taxon>Fungi</taxon>
        <taxon>Dikarya</taxon>
        <taxon>Ascomycota</taxon>
        <taxon>Pezizomycotina</taxon>
        <taxon>Sordariomycetes</taxon>
        <taxon>Hypocreomycetidae</taxon>
        <taxon>Hypocreales</taxon>
        <taxon>Nectriaceae</taxon>
        <taxon>Cylindrodendrum</taxon>
    </lineage>
</organism>
<dbReference type="OrthoDB" id="5308957at2759"/>
<evidence type="ECO:0000313" key="2">
    <source>
        <dbReference type="EMBL" id="KAF7555502.1"/>
    </source>
</evidence>
<gene>
    <name evidence="2" type="ORF">G7Z17_g2130</name>
</gene>
<evidence type="ECO:0000313" key="3">
    <source>
        <dbReference type="Proteomes" id="UP000722485"/>
    </source>
</evidence>
<dbReference type="EMBL" id="JAANBB010000020">
    <property type="protein sequence ID" value="KAF7555502.1"/>
    <property type="molecule type" value="Genomic_DNA"/>
</dbReference>